<name>A0ABY8FXZ6_9ACTO</name>
<protein>
    <submittedName>
        <fullName evidence="3">SMP-30/gluconolactonase/LRE family protein</fullName>
        <ecNumber evidence="3">3.1.1.99</ecNumber>
    </submittedName>
</protein>
<organism evidence="3 4">
    <name type="scientific">Arcanobacterium canis</name>
    <dbReference type="NCBI Taxonomy" id="999183"/>
    <lineage>
        <taxon>Bacteria</taxon>
        <taxon>Bacillati</taxon>
        <taxon>Actinomycetota</taxon>
        <taxon>Actinomycetes</taxon>
        <taxon>Actinomycetales</taxon>
        <taxon>Actinomycetaceae</taxon>
        <taxon>Arcanobacterium</taxon>
    </lineage>
</organism>
<dbReference type="PRINTS" id="PR01790">
    <property type="entry name" value="SMP30FAMILY"/>
</dbReference>
<dbReference type="GO" id="GO:0016787">
    <property type="term" value="F:hydrolase activity"/>
    <property type="evidence" value="ECO:0007669"/>
    <property type="project" value="UniProtKB-KW"/>
</dbReference>
<dbReference type="Gene3D" id="2.120.10.30">
    <property type="entry name" value="TolB, C-terminal domain"/>
    <property type="match status" value="1"/>
</dbReference>
<dbReference type="InterPro" id="IPR005511">
    <property type="entry name" value="SMP-30"/>
</dbReference>
<keyword evidence="4" id="KW-1185">Reference proteome</keyword>
<reference evidence="3 4" key="1">
    <citation type="submission" date="2023-03" db="EMBL/GenBank/DDBJ databases">
        <title>Complete genome of Arcanobacterium canis strain DSM 25104 isolated in 2010 from a canine otitis externa in Germany.</title>
        <authorList>
            <person name="Borowiak M."/>
            <person name="Kreitlow A."/>
            <person name="Malorny B."/>
            <person name="Laemmler C."/>
            <person name="Prenger-Berninghoff E."/>
            <person name="Ploetz M."/>
            <person name="Abdulmawjood A."/>
        </authorList>
    </citation>
    <scope>NUCLEOTIDE SEQUENCE [LARGE SCALE GENOMIC DNA]</scope>
    <source>
        <strain evidence="3 4">DSM 25104</strain>
    </source>
</reference>
<dbReference type="SUPFAM" id="SSF63829">
    <property type="entry name" value="Calcium-dependent phosphotriesterase"/>
    <property type="match status" value="1"/>
</dbReference>
<evidence type="ECO:0000313" key="3">
    <source>
        <dbReference type="EMBL" id="WFM83117.1"/>
    </source>
</evidence>
<gene>
    <name evidence="3" type="ORF">P7079_06900</name>
</gene>
<dbReference type="PANTHER" id="PTHR10907:SF47">
    <property type="entry name" value="REGUCALCIN"/>
    <property type="match status" value="1"/>
</dbReference>
<evidence type="ECO:0000313" key="4">
    <source>
        <dbReference type="Proteomes" id="UP001215216"/>
    </source>
</evidence>
<accession>A0ABY8FXZ6</accession>
<dbReference type="Proteomes" id="UP001215216">
    <property type="component" value="Chromosome"/>
</dbReference>
<dbReference type="InterPro" id="IPR013658">
    <property type="entry name" value="SGL"/>
</dbReference>
<evidence type="ECO:0000256" key="1">
    <source>
        <dbReference type="ARBA" id="ARBA00008853"/>
    </source>
</evidence>
<dbReference type="EMBL" id="CP121208">
    <property type="protein sequence ID" value="WFM83117.1"/>
    <property type="molecule type" value="Genomic_DNA"/>
</dbReference>
<evidence type="ECO:0000259" key="2">
    <source>
        <dbReference type="Pfam" id="PF08450"/>
    </source>
</evidence>
<keyword evidence="3" id="KW-0378">Hydrolase</keyword>
<proteinExistence type="inferred from homology"/>
<dbReference type="PANTHER" id="PTHR10907">
    <property type="entry name" value="REGUCALCIN"/>
    <property type="match status" value="1"/>
</dbReference>
<dbReference type="InterPro" id="IPR011042">
    <property type="entry name" value="6-blade_b-propeller_TolB-like"/>
</dbReference>
<feature type="domain" description="SMP-30/Gluconolactonase/LRE-like region" evidence="2">
    <location>
        <begin position="14"/>
        <end position="251"/>
    </location>
</feature>
<dbReference type="EC" id="3.1.1.99" evidence="3"/>
<sequence>MKFDQITPPVAYHGEGPAWDRSWGGLRWVDMLAGDLLTLLPSGEVHRLKTGSKIAAFVRPRVNGGFVVGLERGLGIADAPFGEVRPMPGAEEVWTDPDIRMNEGNTDPWGNLYFGTMSYSRRPGVGNVYKIGSEGPAHVAIAGTTTSNGLAFVGETRAYFNDTSLRQTDVFDVVEGELTNRRAFHEATGTSPDGLTTDVNGNIWVALNRVGKVRLYSPSAEILGEWKLPVRLVTSVALGGEDGRDLFVTTSRENLDDPEESAGAVFHARVDVPGRTLTPFAR</sequence>
<comment type="similarity">
    <text evidence="1">Belongs to the SMP-30/CGR1 family.</text>
</comment>
<dbReference type="RefSeq" id="WP_278012542.1">
    <property type="nucleotide sequence ID" value="NZ_CP121208.1"/>
</dbReference>
<dbReference type="Pfam" id="PF08450">
    <property type="entry name" value="SGL"/>
    <property type="match status" value="1"/>
</dbReference>